<dbReference type="InterPro" id="IPR050090">
    <property type="entry name" value="Tyrosine_recombinase_XerCD"/>
</dbReference>
<dbReference type="GO" id="GO:0006310">
    <property type="term" value="P:DNA recombination"/>
    <property type="evidence" value="ECO:0007669"/>
    <property type="project" value="UniProtKB-KW"/>
</dbReference>
<keyword evidence="4" id="KW-0233">DNA recombination</keyword>
<accession>A0A6L8MEK7</accession>
<keyword evidence="3" id="KW-0238">DNA-binding</keyword>
<dbReference type="Proteomes" id="UP000474565">
    <property type="component" value="Unassembled WGS sequence"/>
</dbReference>
<name>A0A6L8MEK7_9BURK</name>
<protein>
    <submittedName>
        <fullName evidence="6">Tyrosine-type recombinase/integrase</fullName>
    </submittedName>
</protein>
<evidence type="ECO:0000259" key="5">
    <source>
        <dbReference type="PROSITE" id="PS51898"/>
    </source>
</evidence>
<evidence type="ECO:0000256" key="3">
    <source>
        <dbReference type="ARBA" id="ARBA00023125"/>
    </source>
</evidence>
<feature type="domain" description="Tyr recombinase" evidence="5">
    <location>
        <begin position="187"/>
        <end position="400"/>
    </location>
</feature>
<evidence type="ECO:0000313" key="7">
    <source>
        <dbReference type="Proteomes" id="UP000474565"/>
    </source>
</evidence>
<comment type="caution">
    <text evidence="6">The sequence shown here is derived from an EMBL/GenBank/DDBJ whole genome shotgun (WGS) entry which is preliminary data.</text>
</comment>
<gene>
    <name evidence="6" type="ORF">GTP44_02080</name>
</gene>
<sequence length="412" mass="46482">MMSRYEVGLVDMGNGEKMPLLIDSTTGVGLYEPTAFSLALRSTGAKRNTLTIALRAVQFLYESISDAGFDLMERAKNNDLLTLGEVEALVAQCKYFKSDLPESDNTKTYSNVSAIGGKLRRKVLYGTKPVKNGTTASRLIYITAYITWFSDYVFMLKTPENRMEFKTVSEKVIKALKARTPKKSSKKVKKGITKKQESLLLEVVGPAAPGNPWNGEFVRKRNNLIIRILLSFGIRKGELLGLKIKDISFKDNTVFVARRPDDPEDPRKRQPEAKTAERILPMGPSLVELLKQYLVDRNNLDAARRHPFVIVSDDGAPLALNSVDYLFSTLRNAFPALAPISAHILRHTWNDRFSEVASKMMNPAEEKKARNYFMGWSEESEMAENYTVRFVQELGYEAMSKMQDVMYAMGNK</sequence>
<dbReference type="PROSITE" id="PS51898">
    <property type="entry name" value="TYR_RECOMBINASE"/>
    <property type="match status" value="1"/>
</dbReference>
<proteinExistence type="inferred from homology"/>
<dbReference type="InterPro" id="IPR011010">
    <property type="entry name" value="DNA_brk_join_enz"/>
</dbReference>
<dbReference type="SUPFAM" id="SSF56349">
    <property type="entry name" value="DNA breaking-rejoining enzymes"/>
    <property type="match status" value="1"/>
</dbReference>
<evidence type="ECO:0000256" key="1">
    <source>
        <dbReference type="ARBA" id="ARBA00008857"/>
    </source>
</evidence>
<reference evidence="6 7" key="1">
    <citation type="submission" date="2019-12" db="EMBL/GenBank/DDBJ databases">
        <title>Novel species isolated from a subtropical stream in China.</title>
        <authorList>
            <person name="Lu H."/>
        </authorList>
    </citation>
    <scope>NUCLEOTIDE SEQUENCE [LARGE SCALE GENOMIC DNA]</scope>
    <source>
        <strain evidence="6 7">FT50W</strain>
    </source>
</reference>
<dbReference type="GO" id="GO:0015074">
    <property type="term" value="P:DNA integration"/>
    <property type="evidence" value="ECO:0007669"/>
    <property type="project" value="UniProtKB-KW"/>
</dbReference>
<dbReference type="PANTHER" id="PTHR30349">
    <property type="entry name" value="PHAGE INTEGRASE-RELATED"/>
    <property type="match status" value="1"/>
</dbReference>
<dbReference type="Gene3D" id="1.10.443.10">
    <property type="entry name" value="Intergrase catalytic core"/>
    <property type="match status" value="1"/>
</dbReference>
<dbReference type="RefSeq" id="WP_161018094.1">
    <property type="nucleotide sequence ID" value="NZ_WWCP01000001.1"/>
</dbReference>
<dbReference type="Pfam" id="PF00589">
    <property type="entry name" value="Phage_integrase"/>
    <property type="match status" value="1"/>
</dbReference>
<evidence type="ECO:0000313" key="6">
    <source>
        <dbReference type="EMBL" id="MYM80749.1"/>
    </source>
</evidence>
<evidence type="ECO:0000256" key="4">
    <source>
        <dbReference type="ARBA" id="ARBA00023172"/>
    </source>
</evidence>
<dbReference type="InterPro" id="IPR002104">
    <property type="entry name" value="Integrase_catalytic"/>
</dbReference>
<evidence type="ECO:0000256" key="2">
    <source>
        <dbReference type="ARBA" id="ARBA00022908"/>
    </source>
</evidence>
<organism evidence="6 7">
    <name type="scientific">Duganella lactea</name>
    <dbReference type="NCBI Taxonomy" id="2692173"/>
    <lineage>
        <taxon>Bacteria</taxon>
        <taxon>Pseudomonadati</taxon>
        <taxon>Pseudomonadota</taxon>
        <taxon>Betaproteobacteria</taxon>
        <taxon>Burkholderiales</taxon>
        <taxon>Oxalobacteraceae</taxon>
        <taxon>Telluria group</taxon>
        <taxon>Duganella</taxon>
    </lineage>
</organism>
<keyword evidence="2" id="KW-0229">DNA integration</keyword>
<dbReference type="EMBL" id="WWCP01000001">
    <property type="protein sequence ID" value="MYM80749.1"/>
    <property type="molecule type" value="Genomic_DNA"/>
</dbReference>
<dbReference type="GO" id="GO:0003677">
    <property type="term" value="F:DNA binding"/>
    <property type="evidence" value="ECO:0007669"/>
    <property type="project" value="UniProtKB-KW"/>
</dbReference>
<dbReference type="PANTHER" id="PTHR30349:SF41">
    <property type="entry name" value="INTEGRASE_RECOMBINASE PROTEIN MJ0367-RELATED"/>
    <property type="match status" value="1"/>
</dbReference>
<dbReference type="CDD" id="cd00397">
    <property type="entry name" value="DNA_BRE_C"/>
    <property type="match status" value="1"/>
</dbReference>
<dbReference type="InterPro" id="IPR013762">
    <property type="entry name" value="Integrase-like_cat_sf"/>
</dbReference>
<dbReference type="AlphaFoldDB" id="A0A6L8MEK7"/>
<comment type="similarity">
    <text evidence="1">Belongs to the 'phage' integrase family.</text>
</comment>